<sequence>MTTKPVLVIGGTGKTGRRVVRLLKERGVPVRPASRSGEVRFDWLDESTWGPALDGASGVYIVQNDGDPRTRALVRRAVASGVERLVLLSARGVDTPGYYGEDPTTSDAFLEGEAAVRESGVDWTVLRPGWFAQNFNEGFFNEGVLAGELRLPAGDGAASWIDVEDIAAVAVAALTEDGHAGRTYELSGPAPLPLAEVLSVIESATGRKVRYTPLTTEQFVAELGAQGIPAEEAGLWAAALYPVERGFESKVSDGVRQALGRAPRTFAEYAETAVAEGAWRD</sequence>
<dbReference type="Gene3D" id="3.40.50.720">
    <property type="entry name" value="NAD(P)-binding Rossmann-like Domain"/>
    <property type="match status" value="1"/>
</dbReference>
<comment type="caution">
    <text evidence="2">The sequence shown here is derived from an EMBL/GenBank/DDBJ whole genome shotgun (WGS) entry which is preliminary data.</text>
</comment>
<dbReference type="InterPro" id="IPR036291">
    <property type="entry name" value="NAD(P)-bd_dom_sf"/>
</dbReference>
<dbReference type="InterPro" id="IPR016040">
    <property type="entry name" value="NAD(P)-bd_dom"/>
</dbReference>
<organism evidence="2 3">
    <name type="scientific">Streptomyces rubrogriseus</name>
    <dbReference type="NCBI Taxonomy" id="194673"/>
    <lineage>
        <taxon>Bacteria</taxon>
        <taxon>Bacillati</taxon>
        <taxon>Actinomycetota</taxon>
        <taxon>Actinomycetes</taxon>
        <taxon>Kitasatosporales</taxon>
        <taxon>Streptomycetaceae</taxon>
        <taxon>Streptomyces</taxon>
        <taxon>Streptomyces violaceoruber group</taxon>
    </lineage>
</organism>
<accession>A0A6G3TEL7</accession>
<proteinExistence type="predicted"/>
<dbReference type="AlphaFoldDB" id="A0A6G3TEL7"/>
<reference evidence="2 3" key="1">
    <citation type="submission" date="2020-01" db="EMBL/GenBank/DDBJ databases">
        <title>Insect and environment-associated Actinomycetes.</title>
        <authorList>
            <person name="Currrie C."/>
            <person name="Chevrette M."/>
            <person name="Carlson C."/>
            <person name="Stubbendieck R."/>
            <person name="Wendt-Pienkowski E."/>
        </authorList>
    </citation>
    <scope>NUCLEOTIDE SEQUENCE [LARGE SCALE GENOMIC DNA]</scope>
    <source>
        <strain evidence="2 3">SID7739</strain>
    </source>
</reference>
<gene>
    <name evidence="2" type="ORF">G3I66_14920</name>
</gene>
<evidence type="ECO:0000259" key="1">
    <source>
        <dbReference type="Pfam" id="PF13460"/>
    </source>
</evidence>
<name>A0A6G3TEL7_9ACTN</name>
<dbReference type="Pfam" id="PF13460">
    <property type="entry name" value="NAD_binding_10"/>
    <property type="match status" value="1"/>
</dbReference>
<dbReference type="Proteomes" id="UP000475666">
    <property type="component" value="Unassembled WGS sequence"/>
</dbReference>
<feature type="domain" description="NAD(P)-binding" evidence="1">
    <location>
        <begin position="10"/>
        <end position="176"/>
    </location>
</feature>
<dbReference type="Gene3D" id="3.90.25.10">
    <property type="entry name" value="UDP-galactose 4-epimerase, domain 1"/>
    <property type="match status" value="1"/>
</dbReference>
<evidence type="ECO:0000313" key="3">
    <source>
        <dbReference type="Proteomes" id="UP000475666"/>
    </source>
</evidence>
<dbReference type="InterPro" id="IPR051604">
    <property type="entry name" value="Ergot_Alk_Oxidoreductase"/>
</dbReference>
<dbReference type="PANTHER" id="PTHR43162:SF1">
    <property type="entry name" value="PRESTALK A DIFFERENTIATION PROTEIN A"/>
    <property type="match status" value="1"/>
</dbReference>
<dbReference type="SUPFAM" id="SSF51735">
    <property type="entry name" value="NAD(P)-binding Rossmann-fold domains"/>
    <property type="match status" value="1"/>
</dbReference>
<evidence type="ECO:0000313" key="2">
    <source>
        <dbReference type="EMBL" id="NEC34461.1"/>
    </source>
</evidence>
<protein>
    <submittedName>
        <fullName evidence="2">NAD(P)H-binding protein</fullName>
    </submittedName>
</protein>
<dbReference type="RefSeq" id="WP_164274515.1">
    <property type="nucleotide sequence ID" value="NZ_JAAGMQ010000420.1"/>
</dbReference>
<dbReference type="PANTHER" id="PTHR43162">
    <property type="match status" value="1"/>
</dbReference>
<dbReference type="EMBL" id="JAAGMQ010000420">
    <property type="protein sequence ID" value="NEC34461.1"/>
    <property type="molecule type" value="Genomic_DNA"/>
</dbReference>